<dbReference type="EMBL" id="JALBUF010000022">
    <property type="protein sequence ID" value="MCI0184717.1"/>
    <property type="molecule type" value="Genomic_DNA"/>
</dbReference>
<name>A0A9X1VEU7_9BACL</name>
<dbReference type="Proteomes" id="UP001139263">
    <property type="component" value="Unassembled WGS sequence"/>
</dbReference>
<keyword evidence="2" id="KW-1185">Reference proteome</keyword>
<protein>
    <submittedName>
        <fullName evidence="1">Uncharacterized protein</fullName>
    </submittedName>
</protein>
<evidence type="ECO:0000313" key="1">
    <source>
        <dbReference type="EMBL" id="MCI0184717.1"/>
    </source>
</evidence>
<reference evidence="1" key="1">
    <citation type="submission" date="2022-03" db="EMBL/GenBank/DDBJ databases">
        <title>Draft Genome Sequence of Firmicute Strain S0AB, a Heterotrophic Iron/Sulfur-Oxidizing Extreme Acidophile.</title>
        <authorList>
            <person name="Vergara E."/>
            <person name="Pakostova E."/>
            <person name="Johnson D.B."/>
            <person name="Holmes D.S."/>
        </authorList>
    </citation>
    <scope>NUCLEOTIDE SEQUENCE</scope>
    <source>
        <strain evidence="1">S0AB</strain>
    </source>
</reference>
<proteinExistence type="predicted"/>
<dbReference type="AlphaFoldDB" id="A0A9X1VEU7"/>
<accession>A0A9X1VEU7</accession>
<sequence length="70" mass="8051">MGGWREMGYNYVVVANNDKTRITNSDLPPQEFLDELFYYTDGLELSPYNGVNSVDALGDIMYECHLVPLW</sequence>
<organism evidence="1 2">
    <name type="scientific">Sulfoacidibacillus ferrooxidans</name>
    <dbReference type="NCBI Taxonomy" id="2005001"/>
    <lineage>
        <taxon>Bacteria</taxon>
        <taxon>Bacillati</taxon>
        <taxon>Bacillota</taxon>
        <taxon>Bacilli</taxon>
        <taxon>Bacillales</taxon>
        <taxon>Alicyclobacillaceae</taxon>
        <taxon>Sulfoacidibacillus</taxon>
    </lineage>
</organism>
<gene>
    <name evidence="1" type="ORF">MM817_03014</name>
</gene>
<comment type="caution">
    <text evidence="1">The sequence shown here is derived from an EMBL/GenBank/DDBJ whole genome shotgun (WGS) entry which is preliminary data.</text>
</comment>
<evidence type="ECO:0000313" key="2">
    <source>
        <dbReference type="Proteomes" id="UP001139263"/>
    </source>
</evidence>